<evidence type="ECO:0000259" key="8">
    <source>
        <dbReference type="PROSITE" id="PS50109"/>
    </source>
</evidence>
<proteinExistence type="predicted"/>
<evidence type="ECO:0000256" key="6">
    <source>
        <dbReference type="ARBA" id="ARBA00022840"/>
    </source>
</evidence>
<protein>
    <recommendedName>
        <fullName evidence="2">histidine kinase</fullName>
        <ecNumber evidence="2">2.7.13.3</ecNumber>
    </recommendedName>
</protein>
<dbReference type="InterPro" id="IPR050980">
    <property type="entry name" value="2C_sensor_his_kinase"/>
</dbReference>
<feature type="domain" description="Histidine kinase" evidence="8">
    <location>
        <begin position="143"/>
        <end position="345"/>
    </location>
</feature>
<dbReference type="PANTHER" id="PTHR44936">
    <property type="entry name" value="SENSOR PROTEIN CREC"/>
    <property type="match status" value="1"/>
</dbReference>
<dbReference type="RefSeq" id="WP_159762212.1">
    <property type="nucleotide sequence ID" value="NZ_WUUT01000001.1"/>
</dbReference>
<keyword evidence="10" id="KW-1185">Reference proteome</keyword>
<dbReference type="EMBL" id="WUUT01000001">
    <property type="protein sequence ID" value="MXR50047.1"/>
    <property type="molecule type" value="Genomic_DNA"/>
</dbReference>
<comment type="caution">
    <text evidence="9">The sequence shown here is derived from an EMBL/GenBank/DDBJ whole genome shotgun (WGS) entry which is preliminary data.</text>
</comment>
<dbReference type="GO" id="GO:0005524">
    <property type="term" value="F:ATP binding"/>
    <property type="evidence" value="ECO:0007669"/>
    <property type="project" value="UniProtKB-KW"/>
</dbReference>
<dbReference type="SMART" id="SM00387">
    <property type="entry name" value="HATPase_c"/>
    <property type="match status" value="1"/>
</dbReference>
<keyword evidence="4" id="KW-0547">Nucleotide-binding</keyword>
<evidence type="ECO:0000256" key="3">
    <source>
        <dbReference type="ARBA" id="ARBA00022679"/>
    </source>
</evidence>
<evidence type="ECO:0000256" key="1">
    <source>
        <dbReference type="ARBA" id="ARBA00000085"/>
    </source>
</evidence>
<sequence length="348" mass="37836">MTASRSDSTAIGWSAVSKPGSDLAVDLPAAVLRYLQADAGDRVFYLVEDEGTVLAYHERDVPDESERIVGVRTVTEQSDGRPTVRLTSTALTLLDAAEDDHIYADDGPGESARLHHSPGRPDAGRDVTDRRQREQILDVLNRVLRHNLRNELSVIKSRTGIVEERLEDPGLRTHLEKTAEAVDSLVGLGEEARVIERALEYDTVPTEVDVDELLDEITAETVPPAGTVEMSGESTTVRTDRYLLAVALENIVENAVEHTTDGRPWIRIRTVDTGAGVHIRVDDNGPGIPQVEVDVIRRGRETATEHGSSMGLWLISWAATACGGTASFGDGPDGARVDLWIPDQPASD</sequence>
<dbReference type="PROSITE" id="PS50109">
    <property type="entry name" value="HIS_KIN"/>
    <property type="match status" value="1"/>
</dbReference>
<dbReference type="CDD" id="cd00075">
    <property type="entry name" value="HATPase"/>
    <property type="match status" value="1"/>
</dbReference>
<dbReference type="GO" id="GO:0004673">
    <property type="term" value="F:protein histidine kinase activity"/>
    <property type="evidence" value="ECO:0007669"/>
    <property type="project" value="UniProtKB-EC"/>
</dbReference>
<evidence type="ECO:0000256" key="7">
    <source>
        <dbReference type="SAM" id="MobiDB-lite"/>
    </source>
</evidence>
<evidence type="ECO:0000313" key="9">
    <source>
        <dbReference type="EMBL" id="MXR50047.1"/>
    </source>
</evidence>
<dbReference type="InterPro" id="IPR036890">
    <property type="entry name" value="HATPase_C_sf"/>
</dbReference>
<organism evidence="9 10">
    <name type="scientific">Halovenus carboxidivorans</name>
    <dbReference type="NCBI Taxonomy" id="2692199"/>
    <lineage>
        <taxon>Archaea</taxon>
        <taxon>Methanobacteriati</taxon>
        <taxon>Methanobacteriota</taxon>
        <taxon>Stenosarchaea group</taxon>
        <taxon>Halobacteria</taxon>
        <taxon>Halobacteriales</taxon>
        <taxon>Haloarculaceae</taxon>
        <taxon>Halovenus</taxon>
    </lineage>
</organism>
<feature type="region of interest" description="Disordered" evidence="7">
    <location>
        <begin position="101"/>
        <end position="129"/>
    </location>
</feature>
<evidence type="ECO:0000313" key="10">
    <source>
        <dbReference type="Proteomes" id="UP000466535"/>
    </source>
</evidence>
<dbReference type="Gene3D" id="3.30.565.10">
    <property type="entry name" value="Histidine kinase-like ATPase, C-terminal domain"/>
    <property type="match status" value="1"/>
</dbReference>
<evidence type="ECO:0000256" key="4">
    <source>
        <dbReference type="ARBA" id="ARBA00022741"/>
    </source>
</evidence>
<dbReference type="EC" id="2.7.13.3" evidence="2"/>
<keyword evidence="6" id="KW-0067">ATP-binding</keyword>
<dbReference type="InterPro" id="IPR005467">
    <property type="entry name" value="His_kinase_dom"/>
</dbReference>
<dbReference type="InterPro" id="IPR037914">
    <property type="entry name" value="SpoVT-AbrB_sf"/>
</dbReference>
<dbReference type="Proteomes" id="UP000466535">
    <property type="component" value="Unassembled WGS sequence"/>
</dbReference>
<evidence type="ECO:0000256" key="5">
    <source>
        <dbReference type="ARBA" id="ARBA00022777"/>
    </source>
</evidence>
<dbReference type="AlphaFoldDB" id="A0A6B0SXX2"/>
<dbReference type="Pfam" id="PF02518">
    <property type="entry name" value="HATPase_c"/>
    <property type="match status" value="1"/>
</dbReference>
<dbReference type="OrthoDB" id="3369at2157"/>
<keyword evidence="3" id="KW-0808">Transferase</keyword>
<dbReference type="SUPFAM" id="SSF55874">
    <property type="entry name" value="ATPase domain of HSP90 chaperone/DNA topoisomerase II/histidine kinase"/>
    <property type="match status" value="1"/>
</dbReference>
<dbReference type="InterPro" id="IPR003594">
    <property type="entry name" value="HATPase_dom"/>
</dbReference>
<accession>A0A6B0SXX2</accession>
<keyword evidence="5" id="KW-0418">Kinase</keyword>
<gene>
    <name evidence="9" type="ORF">GRX03_00285</name>
</gene>
<reference evidence="9 10" key="1">
    <citation type="submission" date="2019-12" db="EMBL/GenBank/DDBJ databases">
        <title>Isolation and characterization of three novel carbon monoxide-oxidizing members of Halobacteria from salione crusts and soils.</title>
        <authorList>
            <person name="Myers M.R."/>
            <person name="King G.M."/>
        </authorList>
    </citation>
    <scope>NUCLEOTIDE SEQUENCE [LARGE SCALE GENOMIC DNA]</scope>
    <source>
        <strain evidence="9 10">WSH3</strain>
    </source>
</reference>
<evidence type="ECO:0000256" key="2">
    <source>
        <dbReference type="ARBA" id="ARBA00012438"/>
    </source>
</evidence>
<comment type="catalytic activity">
    <reaction evidence="1">
        <text>ATP + protein L-histidine = ADP + protein N-phospho-L-histidine.</text>
        <dbReference type="EC" id="2.7.13.3"/>
    </reaction>
</comment>
<name>A0A6B0SXX2_9EURY</name>
<dbReference type="PANTHER" id="PTHR44936:SF10">
    <property type="entry name" value="SENSOR PROTEIN RSTB"/>
    <property type="match status" value="1"/>
</dbReference>
<dbReference type="SUPFAM" id="SSF89447">
    <property type="entry name" value="AbrB/MazE/MraZ-like"/>
    <property type="match status" value="1"/>
</dbReference>